<dbReference type="EMBL" id="LPWG01000012">
    <property type="protein sequence ID" value="ODR98930.1"/>
    <property type="molecule type" value="Genomic_DNA"/>
</dbReference>
<proteinExistence type="predicted"/>
<dbReference type="Pfam" id="PF10691">
    <property type="entry name" value="DUF2497"/>
    <property type="match status" value="1"/>
</dbReference>
<dbReference type="Proteomes" id="UP000094501">
    <property type="component" value="Unassembled WGS sequence"/>
</dbReference>
<evidence type="ECO:0000313" key="2">
    <source>
        <dbReference type="EMBL" id="ODR98930.1"/>
    </source>
</evidence>
<evidence type="ECO:0000313" key="3">
    <source>
        <dbReference type="Proteomes" id="UP000094501"/>
    </source>
</evidence>
<evidence type="ECO:0008006" key="4">
    <source>
        <dbReference type="Google" id="ProtNLM"/>
    </source>
</evidence>
<dbReference type="RefSeq" id="WP_069437650.1">
    <property type="nucleotide sequence ID" value="NZ_LPWG01000012.1"/>
</dbReference>
<feature type="region of interest" description="Disordered" evidence="1">
    <location>
        <begin position="115"/>
        <end position="150"/>
    </location>
</feature>
<evidence type="ECO:0000256" key="1">
    <source>
        <dbReference type="SAM" id="MobiDB-lite"/>
    </source>
</evidence>
<dbReference type="STRING" id="1774968.AUC68_07105"/>
<feature type="region of interest" description="Disordered" evidence="1">
    <location>
        <begin position="1"/>
        <end position="78"/>
    </location>
</feature>
<protein>
    <recommendedName>
        <fullName evidence="4">Pole-organizing protein PopZ</fullName>
    </recommendedName>
</protein>
<feature type="compositionally biased region" description="Low complexity" evidence="1">
    <location>
        <begin position="1"/>
        <end position="36"/>
    </location>
</feature>
<dbReference type="AlphaFoldDB" id="A0A1E3VZI6"/>
<organism evidence="2 3">
    <name type="scientific">Methyloceanibacter methanicus</name>
    <dbReference type="NCBI Taxonomy" id="1774968"/>
    <lineage>
        <taxon>Bacteria</taxon>
        <taxon>Pseudomonadati</taxon>
        <taxon>Pseudomonadota</taxon>
        <taxon>Alphaproteobacteria</taxon>
        <taxon>Hyphomicrobiales</taxon>
        <taxon>Hyphomicrobiaceae</taxon>
        <taxon>Methyloceanibacter</taxon>
    </lineage>
</organism>
<dbReference type="InterPro" id="IPR019632">
    <property type="entry name" value="DUF2497"/>
</dbReference>
<accession>A0A1E3VZI6</accession>
<keyword evidence="3" id="KW-1185">Reference proteome</keyword>
<sequence length="209" mass="22089">MKAGQSPSAAPAPAPSFQAPAPSFEAPAQAVLSPEAPEAEAVETPTGVIPLPTDIPMAVPMSAQTAEAETHLDPEADAALDLPLASEGEFAPEGFEPETGDELVLTETEDTMVLEEAEPESVPFWPPQDTAVPPAEPAPMFTPPVPETAPEPVVAVTNGVASHETPGSKSLEDSIKEMLRPMLREWLNENMPRMIREELDSDAAQHGQD</sequence>
<comment type="caution">
    <text evidence="2">The sequence shown here is derived from an EMBL/GenBank/DDBJ whole genome shotgun (WGS) entry which is preliminary data.</text>
</comment>
<dbReference type="OrthoDB" id="7189469at2"/>
<name>A0A1E3VZI6_9HYPH</name>
<feature type="compositionally biased region" description="Pro residues" evidence="1">
    <location>
        <begin position="134"/>
        <end position="149"/>
    </location>
</feature>
<reference evidence="2 3" key="1">
    <citation type="journal article" date="2016" name="Environ. Microbiol.">
        <title>New Methyloceanibacter diversity from North Sea sediments includes methanotroph containing solely the soluble methane monooxygenase.</title>
        <authorList>
            <person name="Vekeman B."/>
            <person name="Kerckhof F.M."/>
            <person name="Cremers G."/>
            <person name="de Vos P."/>
            <person name="Vandamme P."/>
            <person name="Boon N."/>
            <person name="Op den Camp H.J."/>
            <person name="Heylen K."/>
        </authorList>
    </citation>
    <scope>NUCLEOTIDE SEQUENCE [LARGE SCALE GENOMIC DNA]</scope>
    <source>
        <strain evidence="2 3">R-67174</strain>
    </source>
</reference>
<gene>
    <name evidence="2" type="ORF">AUC68_07105</name>
</gene>